<proteinExistence type="predicted"/>
<feature type="region of interest" description="Disordered" evidence="1">
    <location>
        <begin position="1"/>
        <end position="47"/>
    </location>
</feature>
<dbReference type="Proteomes" id="UP001187682">
    <property type="component" value="Unassembled WGS sequence"/>
</dbReference>
<comment type="caution">
    <text evidence="2">The sequence shown here is derived from an EMBL/GenBank/DDBJ whole genome shotgun (WGS) entry which is preliminary data.</text>
</comment>
<evidence type="ECO:0000313" key="2">
    <source>
        <dbReference type="EMBL" id="SPO04973.1"/>
    </source>
</evidence>
<feature type="compositionally biased region" description="Basic and acidic residues" evidence="1">
    <location>
        <begin position="1"/>
        <end position="20"/>
    </location>
</feature>
<dbReference type="EMBL" id="ONZQ02000011">
    <property type="protein sequence ID" value="SPO04973.1"/>
    <property type="molecule type" value="Genomic_DNA"/>
</dbReference>
<evidence type="ECO:0000313" key="3">
    <source>
        <dbReference type="Proteomes" id="UP001187682"/>
    </source>
</evidence>
<organism evidence="2 3">
    <name type="scientific">Cephalotrichum gorgonifer</name>
    <dbReference type="NCBI Taxonomy" id="2041049"/>
    <lineage>
        <taxon>Eukaryota</taxon>
        <taxon>Fungi</taxon>
        <taxon>Dikarya</taxon>
        <taxon>Ascomycota</taxon>
        <taxon>Pezizomycotina</taxon>
        <taxon>Sordariomycetes</taxon>
        <taxon>Hypocreomycetidae</taxon>
        <taxon>Microascales</taxon>
        <taxon>Microascaceae</taxon>
        <taxon>Cephalotrichum</taxon>
    </lineage>
</organism>
<gene>
    <name evidence="2" type="ORF">DNG_07658</name>
</gene>
<evidence type="ECO:0000256" key="1">
    <source>
        <dbReference type="SAM" id="MobiDB-lite"/>
    </source>
</evidence>
<keyword evidence="3" id="KW-1185">Reference proteome</keyword>
<sequence length="97" mass="10268">MSDERREPISTDPIARHEISNQEGGRGSGHEDGAETAEPAPGVSSKHEGRIFLAALVPSEGMAPTVVDSTAQTGRGTDYRCRGSSEALMTMGAVRVW</sequence>
<reference evidence="2" key="1">
    <citation type="submission" date="2018-03" db="EMBL/GenBank/DDBJ databases">
        <authorList>
            <person name="Guldener U."/>
        </authorList>
    </citation>
    <scope>NUCLEOTIDE SEQUENCE</scope>
</reference>
<name>A0AAE8N4L2_9PEZI</name>
<protein>
    <submittedName>
        <fullName evidence="2">Uncharacterized protein</fullName>
    </submittedName>
</protein>
<accession>A0AAE8N4L2</accession>
<dbReference type="AlphaFoldDB" id="A0AAE8N4L2"/>